<proteinExistence type="predicted"/>
<name>A0ACC6U131_9BURK</name>
<reference evidence="1" key="1">
    <citation type="submission" date="2024-07" db="EMBL/GenBank/DDBJ databases">
        <title>A survey of Mimosa microsymbionts across Brazilian biomes reveals a high diversity of Paraburkholderia nodulating endemic species, but also that Cupriavidus is common as a symbiont of widespread species.</title>
        <authorList>
            <person name="Rouws L."/>
            <person name="Barauna A."/>
            <person name="Beukes C."/>
            <person name="Rouws J.R.C."/>
            <person name="De Faria S.M."/>
            <person name="Gross E."/>
            <person name="Bueno Dos Reis Junior F."/>
            <person name="Simon M.F."/>
            <person name="Maluk M."/>
            <person name="Odee D.W."/>
            <person name="Kenicer G."/>
            <person name="Young J.P.W."/>
            <person name="Reis V.M."/>
            <person name="Zilli J."/>
            <person name="James E.K."/>
        </authorList>
    </citation>
    <scope>NUCLEOTIDE SEQUENCE</scope>
    <source>
        <strain evidence="1">EG181B</strain>
    </source>
</reference>
<organism evidence="1 2">
    <name type="scientific">Paraburkholderia phymatum</name>
    <dbReference type="NCBI Taxonomy" id="148447"/>
    <lineage>
        <taxon>Bacteria</taxon>
        <taxon>Pseudomonadati</taxon>
        <taxon>Pseudomonadota</taxon>
        <taxon>Betaproteobacteria</taxon>
        <taxon>Burkholderiales</taxon>
        <taxon>Burkholderiaceae</taxon>
        <taxon>Paraburkholderia</taxon>
    </lineage>
</organism>
<sequence>MSETKHTPGPYLRTGTTVYALQHAGWRKGEEQFCNRIYANVQRGPDCSTEEAEAVACLFQAAPDLLEALQWVKDQGWLKYAQRLKQNVHFCDAVDRALAAIDKATGATND</sequence>
<evidence type="ECO:0000313" key="1">
    <source>
        <dbReference type="EMBL" id="MEX3933323.1"/>
    </source>
</evidence>
<keyword evidence="2" id="KW-1185">Reference proteome</keyword>
<accession>A0ACC6U131</accession>
<gene>
    <name evidence="1" type="ORF">AB4Y32_16220</name>
</gene>
<dbReference type="EMBL" id="JBFRCH010000007">
    <property type="protein sequence ID" value="MEX3933323.1"/>
    <property type="molecule type" value="Genomic_DNA"/>
</dbReference>
<evidence type="ECO:0000313" key="2">
    <source>
        <dbReference type="Proteomes" id="UP001558850"/>
    </source>
</evidence>
<comment type="caution">
    <text evidence="1">The sequence shown here is derived from an EMBL/GenBank/DDBJ whole genome shotgun (WGS) entry which is preliminary data.</text>
</comment>
<dbReference type="Proteomes" id="UP001558850">
    <property type="component" value="Unassembled WGS sequence"/>
</dbReference>
<protein>
    <submittedName>
        <fullName evidence="1">Uncharacterized protein</fullName>
    </submittedName>
</protein>